<dbReference type="EMBL" id="JAZDQU010000001">
    <property type="protein sequence ID" value="MEE1884826.1"/>
    <property type="molecule type" value="Genomic_DNA"/>
</dbReference>
<evidence type="ECO:0000256" key="2">
    <source>
        <dbReference type="SAM" id="Phobius"/>
    </source>
</evidence>
<keyword evidence="5" id="KW-1185">Reference proteome</keyword>
<gene>
    <name evidence="4" type="ORF">VRU49_05255</name>
</gene>
<accession>A0ABU7H0Q3</accession>
<comment type="caution">
    <text evidence="4">The sequence shown here is derived from an EMBL/GenBank/DDBJ whole genome shotgun (WGS) entry which is preliminary data.</text>
</comment>
<evidence type="ECO:0000313" key="5">
    <source>
        <dbReference type="Proteomes" id="UP001337681"/>
    </source>
</evidence>
<feature type="domain" description="Gliding motility protein GldL-like N-terminal" evidence="3">
    <location>
        <begin position="15"/>
        <end position="60"/>
    </location>
</feature>
<feature type="transmembrane region" description="Helical" evidence="2">
    <location>
        <begin position="12"/>
        <end position="32"/>
    </location>
</feature>
<keyword evidence="2" id="KW-0812">Transmembrane</keyword>
<keyword evidence="2" id="KW-1133">Transmembrane helix</keyword>
<evidence type="ECO:0000256" key="1">
    <source>
        <dbReference type="SAM" id="Coils"/>
    </source>
</evidence>
<feature type="coiled-coil region" evidence="1">
    <location>
        <begin position="104"/>
        <end position="131"/>
    </location>
</feature>
<sequence>MANKRKFRITIHTLTSWGASVVIIGVMAKLLRWHTADTLIIVGMLTEALLFFILGFQSDEIKVVKEDEDELVVASHAVAQSNQNNISPVQLPIAKSFESGSPDLSQYHTEMENLAQNLKNLNAAYQKISEDLNKMGPMAEHTVRVTEESEKLAKNLTALNAVYKNMLNAMHMPNA</sequence>
<organism evidence="4 5">
    <name type="scientific">Pedobacter flavus</name>
    <dbReference type="NCBI Taxonomy" id="3113906"/>
    <lineage>
        <taxon>Bacteria</taxon>
        <taxon>Pseudomonadati</taxon>
        <taxon>Bacteroidota</taxon>
        <taxon>Sphingobacteriia</taxon>
        <taxon>Sphingobacteriales</taxon>
        <taxon>Sphingobacteriaceae</taxon>
        <taxon>Pedobacter</taxon>
    </lineage>
</organism>
<dbReference type="Proteomes" id="UP001337681">
    <property type="component" value="Unassembled WGS sequence"/>
</dbReference>
<evidence type="ECO:0000259" key="3">
    <source>
        <dbReference type="Pfam" id="PF22827"/>
    </source>
</evidence>
<proteinExistence type="predicted"/>
<dbReference type="RefSeq" id="WP_330145736.1">
    <property type="nucleotide sequence ID" value="NZ_JAZDQU010000001.1"/>
</dbReference>
<reference evidence="4 5" key="1">
    <citation type="submission" date="2024-01" db="EMBL/GenBank/DDBJ databases">
        <title>Pedobacter sp. nov., isolated from oil-contaminated soil.</title>
        <authorList>
            <person name="Le N.T.T."/>
        </authorList>
    </citation>
    <scope>NUCLEOTIDE SEQUENCE [LARGE SCALE GENOMIC DNA]</scope>
    <source>
        <strain evidence="4 5">VNH31</strain>
    </source>
</reference>
<name>A0ABU7H0Q3_9SPHI</name>
<keyword evidence="1" id="KW-0175">Coiled coil</keyword>
<feature type="transmembrane region" description="Helical" evidence="2">
    <location>
        <begin position="38"/>
        <end position="56"/>
    </location>
</feature>
<protein>
    <recommendedName>
        <fullName evidence="3">Gliding motility protein GldL-like N-terminal domain-containing protein</fullName>
    </recommendedName>
</protein>
<dbReference type="InterPro" id="IPR055087">
    <property type="entry name" value="GldL-like_N"/>
</dbReference>
<keyword evidence="2" id="KW-0472">Membrane</keyword>
<evidence type="ECO:0000313" key="4">
    <source>
        <dbReference type="EMBL" id="MEE1884826.1"/>
    </source>
</evidence>
<dbReference type="Pfam" id="PF22827">
    <property type="entry name" value="GldL_N"/>
    <property type="match status" value="1"/>
</dbReference>